<evidence type="ECO:0000256" key="1">
    <source>
        <dbReference type="ARBA" id="ARBA00005254"/>
    </source>
</evidence>
<sequence length="153" mass="16549">MRVLHGLEEIFAAKGSLLGTSDWVTVDQARIDAFAGATGDHQWIHVDPERAAAGPFGATIAHGYLTLSLLPMFMVAVYRVEGARMAVNYGLNKVRFVTPVRVGSRLRGSTELVDAQPLDGATAQLVFRTTVEIEGAERPACVAETVSRQYFGD</sequence>
<feature type="domain" description="MaoC-like" evidence="2">
    <location>
        <begin position="18"/>
        <end position="119"/>
    </location>
</feature>
<dbReference type="Pfam" id="PF01575">
    <property type="entry name" value="MaoC_dehydratas"/>
    <property type="match status" value="1"/>
</dbReference>
<dbReference type="Proteomes" id="UP000000328">
    <property type="component" value="Chromosome"/>
</dbReference>
<dbReference type="eggNOG" id="COG2030">
    <property type="taxonomic scope" value="Bacteria"/>
</dbReference>
<dbReference type="GeneID" id="92871610"/>
<dbReference type="RefSeq" id="WP_013225720.1">
    <property type="nucleotide sequence ID" value="NC_014318.1"/>
</dbReference>
<dbReference type="PATRIC" id="fig|749927.5.peg.3999"/>
<dbReference type="CDD" id="cd03450">
    <property type="entry name" value="NodN"/>
    <property type="match status" value="1"/>
</dbReference>
<dbReference type="PANTHER" id="PTHR42993:SF1">
    <property type="entry name" value="MAOC-LIKE DEHYDRATASE DOMAIN-CONTAINING PROTEIN"/>
    <property type="match status" value="1"/>
</dbReference>
<dbReference type="Gene3D" id="3.10.129.10">
    <property type="entry name" value="Hotdog Thioesterase"/>
    <property type="match status" value="1"/>
</dbReference>
<dbReference type="PANTHER" id="PTHR42993">
    <property type="entry name" value="MAOC-LIKE DEHYDRATASE DOMAIN-CONTAINING PROTEIN"/>
    <property type="match status" value="1"/>
</dbReference>
<dbReference type="KEGG" id="amd:AMED_3869"/>
<dbReference type="OrthoDB" id="9801735at2"/>
<protein>
    <submittedName>
        <fullName evidence="3">Dehydratase</fullName>
    </submittedName>
</protein>
<proteinExistence type="inferred from homology"/>
<dbReference type="InterPro" id="IPR029069">
    <property type="entry name" value="HotDog_dom_sf"/>
</dbReference>
<evidence type="ECO:0000259" key="2">
    <source>
        <dbReference type="Pfam" id="PF01575"/>
    </source>
</evidence>
<dbReference type="EMBL" id="CP002000">
    <property type="protein sequence ID" value="ADJ45648.1"/>
    <property type="molecule type" value="Genomic_DNA"/>
</dbReference>
<dbReference type="SUPFAM" id="SSF54637">
    <property type="entry name" value="Thioesterase/thiol ester dehydrase-isomerase"/>
    <property type="match status" value="1"/>
</dbReference>
<dbReference type="HOGENOM" id="CLU_108911_0_0_11"/>
<accession>A0A0H3D6A8</accession>
<dbReference type="InterPro" id="IPR039375">
    <property type="entry name" value="NodN-like"/>
</dbReference>
<evidence type="ECO:0000313" key="4">
    <source>
        <dbReference type="Proteomes" id="UP000000328"/>
    </source>
</evidence>
<gene>
    <name evidence="3" type="ordered locus">AMED_3869</name>
</gene>
<evidence type="ECO:0000313" key="3">
    <source>
        <dbReference type="EMBL" id="ADJ45648.1"/>
    </source>
</evidence>
<organism evidence="3 4">
    <name type="scientific">Amycolatopsis mediterranei (strain U-32)</name>
    <dbReference type="NCBI Taxonomy" id="749927"/>
    <lineage>
        <taxon>Bacteria</taxon>
        <taxon>Bacillati</taxon>
        <taxon>Actinomycetota</taxon>
        <taxon>Actinomycetes</taxon>
        <taxon>Pseudonocardiales</taxon>
        <taxon>Pseudonocardiaceae</taxon>
        <taxon>Amycolatopsis</taxon>
    </lineage>
</organism>
<dbReference type="AlphaFoldDB" id="A0A0H3D6A8"/>
<comment type="similarity">
    <text evidence="1">Belongs to the enoyl-CoA hydratase/isomerase family.</text>
</comment>
<name>A0A0H3D6A8_AMYMU</name>
<dbReference type="InterPro" id="IPR002539">
    <property type="entry name" value="MaoC-like_dom"/>
</dbReference>
<reference evidence="3 4" key="1">
    <citation type="journal article" date="2010" name="Cell Res.">
        <title>Complete genome sequence of the rifamycin SV-producing Amycolatopsis mediterranei U32 revealed its genetic characteristics in phylogeny and metabolism.</title>
        <authorList>
            <person name="Zhao W."/>
            <person name="Zhong Y."/>
            <person name="Yuan H."/>
            <person name="Wang J."/>
            <person name="Zheng H."/>
            <person name="Wang Y."/>
            <person name="Cen X."/>
            <person name="Xu F."/>
            <person name="Bai J."/>
            <person name="Han X."/>
            <person name="Lu G."/>
            <person name="Zhu Y."/>
            <person name="Shao Z."/>
            <person name="Yan H."/>
            <person name="Li C."/>
            <person name="Peng N."/>
            <person name="Zhang Z."/>
            <person name="Zhang Y."/>
            <person name="Lin W."/>
            <person name="Fan Y."/>
            <person name="Qin Z."/>
            <person name="Hu Y."/>
            <person name="Zhu B."/>
            <person name="Wang S."/>
            <person name="Ding X."/>
            <person name="Zhao G.P."/>
        </authorList>
    </citation>
    <scope>NUCLEOTIDE SEQUENCE [LARGE SCALE GENOMIC DNA]</scope>
    <source>
        <strain evidence="4">U-32</strain>
    </source>
</reference>